<dbReference type="PROSITE" id="PS50977">
    <property type="entry name" value="HTH_TETR_2"/>
    <property type="match status" value="1"/>
</dbReference>
<proteinExistence type="predicted"/>
<protein>
    <submittedName>
        <fullName evidence="4">TetR/AcrR family transcriptional regulator</fullName>
    </submittedName>
</protein>
<evidence type="ECO:0000256" key="2">
    <source>
        <dbReference type="PROSITE-ProRule" id="PRU00335"/>
    </source>
</evidence>
<feature type="DNA-binding region" description="H-T-H motif" evidence="2">
    <location>
        <begin position="34"/>
        <end position="53"/>
    </location>
</feature>
<evidence type="ECO:0000256" key="1">
    <source>
        <dbReference type="ARBA" id="ARBA00023125"/>
    </source>
</evidence>
<keyword evidence="5" id="KW-1185">Reference proteome</keyword>
<dbReference type="Gene3D" id="1.10.10.60">
    <property type="entry name" value="Homeodomain-like"/>
    <property type="match status" value="1"/>
</dbReference>
<dbReference type="Proteomes" id="UP000831880">
    <property type="component" value="Chromosome"/>
</dbReference>
<evidence type="ECO:0000259" key="3">
    <source>
        <dbReference type="PROSITE" id="PS50977"/>
    </source>
</evidence>
<dbReference type="Gene3D" id="1.10.357.10">
    <property type="entry name" value="Tetracycline Repressor, domain 2"/>
    <property type="match status" value="1"/>
</dbReference>
<dbReference type="InterPro" id="IPR001647">
    <property type="entry name" value="HTH_TetR"/>
</dbReference>
<reference evidence="4 5" key="1">
    <citation type="submission" date="2022-04" db="EMBL/GenBank/DDBJ databases">
        <title>Halobacillus sp. isolated from saltern.</title>
        <authorList>
            <person name="Won M."/>
            <person name="Lee C.-M."/>
            <person name="Woen H.-Y."/>
            <person name="Kwon S.-W."/>
        </authorList>
    </citation>
    <scope>NUCLEOTIDE SEQUENCE [LARGE SCALE GENOMIC DNA]</scope>
    <source>
        <strain evidence="4 5">SSTM10-2</strain>
    </source>
</reference>
<sequence length="236" mass="27856">MSAGRKEIQRARMWRYFLDAATDVIENEGIDNVTIRKIADKAGYTSSTAYNYFQDLSHLKFFAAMRFTKDYIEDLPHYMEKGNNTVEKWLYAWECFCKYSFEQPQIYSVIFINNLGSIPEDLLENYYKVYQNDLIGLPEQIQSIVMEHTLSTRSALYIQDAVEEGFIEQKDIEFIADTTLLLWKGMMTTVMNQRRNYSVDEAIDRTLDYIYESVMRVVSPEKRKEIAFHPVRNNRS</sequence>
<organism evidence="4 5">
    <name type="scientific">Halobacillus shinanisalinarum</name>
    <dbReference type="NCBI Taxonomy" id="2932258"/>
    <lineage>
        <taxon>Bacteria</taxon>
        <taxon>Bacillati</taxon>
        <taxon>Bacillota</taxon>
        <taxon>Bacilli</taxon>
        <taxon>Bacillales</taxon>
        <taxon>Bacillaceae</taxon>
        <taxon>Halobacillus</taxon>
    </lineage>
</organism>
<feature type="domain" description="HTH tetR-type" evidence="3">
    <location>
        <begin position="11"/>
        <end position="71"/>
    </location>
</feature>
<evidence type="ECO:0000313" key="4">
    <source>
        <dbReference type="EMBL" id="UOQ92899.1"/>
    </source>
</evidence>
<gene>
    <name evidence="4" type="ORF">MUO14_21245</name>
</gene>
<dbReference type="SUPFAM" id="SSF46689">
    <property type="entry name" value="Homeodomain-like"/>
    <property type="match status" value="1"/>
</dbReference>
<dbReference type="InterPro" id="IPR009057">
    <property type="entry name" value="Homeodomain-like_sf"/>
</dbReference>
<name>A0ABY4GXU9_9BACI</name>
<keyword evidence="1 2" id="KW-0238">DNA-binding</keyword>
<dbReference type="EMBL" id="CP095074">
    <property type="protein sequence ID" value="UOQ92899.1"/>
    <property type="molecule type" value="Genomic_DNA"/>
</dbReference>
<accession>A0ABY4GXU9</accession>
<dbReference type="RefSeq" id="WP_244752503.1">
    <property type="nucleotide sequence ID" value="NZ_CP095074.1"/>
</dbReference>
<evidence type="ECO:0000313" key="5">
    <source>
        <dbReference type="Proteomes" id="UP000831880"/>
    </source>
</evidence>
<dbReference type="Pfam" id="PF00440">
    <property type="entry name" value="TetR_N"/>
    <property type="match status" value="1"/>
</dbReference>